<evidence type="ECO:0000313" key="16">
    <source>
        <dbReference type="Proteomes" id="UP000831290"/>
    </source>
</evidence>
<evidence type="ECO:0000256" key="8">
    <source>
        <dbReference type="ARBA" id="ARBA00022842"/>
    </source>
</evidence>
<evidence type="ECO:0000256" key="7">
    <source>
        <dbReference type="ARBA" id="ARBA00022840"/>
    </source>
</evidence>
<dbReference type="SUPFAM" id="SSF54211">
    <property type="entry name" value="Ribosomal protein S5 domain 2-like"/>
    <property type="match status" value="1"/>
</dbReference>
<dbReference type="GO" id="GO:0005524">
    <property type="term" value="F:ATP binding"/>
    <property type="evidence" value="ECO:0007669"/>
    <property type="project" value="UniProtKB-UniRule"/>
</dbReference>
<comment type="similarity">
    <text evidence="1">Belongs to the GHMP kinase family. GalK subfamily.</text>
</comment>
<feature type="domain" description="GHMP kinase N-terminal" evidence="12">
    <location>
        <begin position="95"/>
        <end position="181"/>
    </location>
</feature>
<dbReference type="AlphaFoldDB" id="A0A9E6ZQD2"/>
<proteinExistence type="inferred from homology"/>
<dbReference type="GO" id="GO:0004335">
    <property type="term" value="F:galactokinase activity"/>
    <property type="evidence" value="ECO:0007669"/>
    <property type="project" value="UniProtKB-UniRule"/>
</dbReference>
<gene>
    <name evidence="15" type="primary">galK</name>
    <name evidence="15" type="ORF">MQE35_04985</name>
</gene>
<dbReference type="EC" id="2.7.1.6" evidence="11"/>
<keyword evidence="5" id="KW-0547">Nucleotide-binding</keyword>
<dbReference type="Pfam" id="PF08544">
    <property type="entry name" value="GHMP_kinases_C"/>
    <property type="match status" value="1"/>
</dbReference>
<dbReference type="Proteomes" id="UP000831290">
    <property type="component" value="Chromosome"/>
</dbReference>
<evidence type="ECO:0000256" key="6">
    <source>
        <dbReference type="ARBA" id="ARBA00022777"/>
    </source>
</evidence>
<dbReference type="Pfam" id="PF00288">
    <property type="entry name" value="GHMP_kinases_N"/>
    <property type="match status" value="1"/>
</dbReference>
<evidence type="ECO:0000259" key="12">
    <source>
        <dbReference type="Pfam" id="PF00288"/>
    </source>
</evidence>
<evidence type="ECO:0000259" key="14">
    <source>
        <dbReference type="Pfam" id="PF10509"/>
    </source>
</evidence>
<dbReference type="InterPro" id="IPR036554">
    <property type="entry name" value="GHMP_kinase_C_sf"/>
</dbReference>
<dbReference type="PIRSF" id="PIRSF000530">
    <property type="entry name" value="Galactokinase"/>
    <property type="match status" value="1"/>
</dbReference>
<keyword evidence="2" id="KW-0963">Cytoplasm</keyword>
<evidence type="ECO:0000256" key="9">
    <source>
        <dbReference type="ARBA" id="ARBA00023144"/>
    </source>
</evidence>
<dbReference type="KEGG" id="fbm:MQE35_04985"/>
<evidence type="ECO:0000259" key="13">
    <source>
        <dbReference type="Pfam" id="PF08544"/>
    </source>
</evidence>
<accession>A0A9E6ZQD2</accession>
<dbReference type="Gene3D" id="3.30.70.890">
    <property type="entry name" value="GHMP kinase, C-terminal domain"/>
    <property type="match status" value="1"/>
</dbReference>
<dbReference type="EMBL" id="CP094358">
    <property type="protein sequence ID" value="UOB18645.1"/>
    <property type="molecule type" value="Genomic_DNA"/>
</dbReference>
<dbReference type="InterPro" id="IPR006206">
    <property type="entry name" value="Mevalonate/galactokinase"/>
</dbReference>
<keyword evidence="10" id="KW-0119">Carbohydrate metabolism</keyword>
<dbReference type="Gene3D" id="3.30.230.10">
    <property type="match status" value="1"/>
</dbReference>
<keyword evidence="6" id="KW-0418">Kinase</keyword>
<evidence type="ECO:0000256" key="1">
    <source>
        <dbReference type="ARBA" id="ARBA00006566"/>
    </source>
</evidence>
<protein>
    <recommendedName>
        <fullName evidence="11">Galactokinase</fullName>
        <ecNumber evidence="11">2.7.1.6</ecNumber>
    </recommendedName>
</protein>
<keyword evidence="16" id="KW-1185">Reference proteome</keyword>
<keyword evidence="4" id="KW-0479">Metal-binding</keyword>
<keyword evidence="7" id="KW-0067">ATP-binding</keyword>
<feature type="domain" description="GHMP kinase C-terminal" evidence="13">
    <location>
        <begin position="285"/>
        <end position="367"/>
    </location>
</feature>
<dbReference type="RefSeq" id="WP_255845262.1">
    <property type="nucleotide sequence ID" value="NZ_CP094358.1"/>
</dbReference>
<evidence type="ECO:0000256" key="10">
    <source>
        <dbReference type="ARBA" id="ARBA00023277"/>
    </source>
</evidence>
<feature type="domain" description="Galactokinase N-terminal" evidence="14">
    <location>
        <begin position="15"/>
        <end position="58"/>
    </location>
</feature>
<keyword evidence="8" id="KW-0460">Magnesium</keyword>
<organism evidence="15 16">
    <name type="scientific">Abyssalbus ytuae</name>
    <dbReference type="NCBI Taxonomy" id="2926907"/>
    <lineage>
        <taxon>Bacteria</taxon>
        <taxon>Pseudomonadati</taxon>
        <taxon>Bacteroidota</taxon>
        <taxon>Flavobacteriia</taxon>
        <taxon>Flavobacteriales</taxon>
        <taxon>Flavobacteriaceae</taxon>
        <taxon>Abyssalbus</taxon>
    </lineage>
</organism>
<evidence type="ECO:0000256" key="11">
    <source>
        <dbReference type="NCBIfam" id="TIGR00131"/>
    </source>
</evidence>
<keyword evidence="3 15" id="KW-0808">Transferase</keyword>
<name>A0A9E6ZQD2_9FLAO</name>
<evidence type="ECO:0000256" key="5">
    <source>
        <dbReference type="ARBA" id="ARBA00022741"/>
    </source>
</evidence>
<dbReference type="GO" id="GO:0005829">
    <property type="term" value="C:cytosol"/>
    <property type="evidence" value="ECO:0007669"/>
    <property type="project" value="TreeGrafter"/>
</dbReference>
<dbReference type="InterPro" id="IPR019741">
    <property type="entry name" value="Galactokinase_CS"/>
</dbReference>
<evidence type="ECO:0000256" key="2">
    <source>
        <dbReference type="ARBA" id="ARBA00022490"/>
    </source>
</evidence>
<dbReference type="PANTHER" id="PTHR10457">
    <property type="entry name" value="MEVALONATE KINASE/GALACTOKINASE"/>
    <property type="match status" value="1"/>
</dbReference>
<dbReference type="InterPro" id="IPR020568">
    <property type="entry name" value="Ribosomal_Su5_D2-typ_SF"/>
</dbReference>
<dbReference type="GO" id="GO:0006012">
    <property type="term" value="P:galactose metabolic process"/>
    <property type="evidence" value="ECO:0007669"/>
    <property type="project" value="UniProtKB-UniRule"/>
</dbReference>
<dbReference type="InterPro" id="IPR006204">
    <property type="entry name" value="GHMP_kinase_N_dom"/>
</dbReference>
<dbReference type="Pfam" id="PF10509">
    <property type="entry name" value="GalKase_gal_bdg"/>
    <property type="match status" value="1"/>
</dbReference>
<dbReference type="PRINTS" id="PR00473">
    <property type="entry name" value="GALCTOKINASE"/>
</dbReference>
<dbReference type="PANTHER" id="PTHR10457:SF7">
    <property type="entry name" value="GALACTOKINASE-RELATED"/>
    <property type="match status" value="1"/>
</dbReference>
<dbReference type="InterPro" id="IPR014721">
    <property type="entry name" value="Ribsml_uS5_D2-typ_fold_subgr"/>
</dbReference>
<dbReference type="FunFam" id="3.30.70.890:FF:000001">
    <property type="entry name" value="Galactokinase"/>
    <property type="match status" value="1"/>
</dbReference>
<dbReference type="InterPro" id="IPR019539">
    <property type="entry name" value="GalKase_N"/>
</dbReference>
<evidence type="ECO:0000256" key="4">
    <source>
        <dbReference type="ARBA" id="ARBA00022723"/>
    </source>
</evidence>
<sequence>MKNSRINEKEIQYLFNVSESDVIVESPGRINLIGEHIDYNGGFVLPAAIDKKITFFFKKNDSDSVCNIQSVNYNSAFQLNLNSLNKSENSWENYILGVLFGISQLKPNHLKGFDCIIQSELPIGSGISSSAALECGMAKGISNLFNLQLTDIEIIKLSRDAEHSFVGTKCGIMDQFAVTKGVENNFILLDCDTLEYDLIETDLEPYTILLLNTNVSHNLATSSYNKRREECDTALSIIKSKINSAINTLVEITEEELLQNKHLFPEKIFNRALYVTQENQRVLKAVKALKNNSIQEIGSLLYQSHEGLQNLYEVSCEQLDFMVEFSKKFDFVKGSRMMGGGFGGCTINLIHKDKTEEYIGEISEAYKNKFSISLTPIHVSVSEGVSIKKI</sequence>
<evidence type="ECO:0000313" key="15">
    <source>
        <dbReference type="EMBL" id="UOB18645.1"/>
    </source>
</evidence>
<keyword evidence="9" id="KW-0299">Galactose metabolism</keyword>
<evidence type="ECO:0000256" key="3">
    <source>
        <dbReference type="ARBA" id="ARBA00022679"/>
    </source>
</evidence>
<reference evidence="15" key="1">
    <citation type="submission" date="2022-03" db="EMBL/GenBank/DDBJ databases">
        <title>Description of Abyssus ytuae gen. nov., sp. nov., a novel member of the family Flavobacteriaceae isolated from the sediment of Mariana Trench.</title>
        <authorList>
            <person name="Zhang J."/>
            <person name="Xu X."/>
        </authorList>
    </citation>
    <scope>NUCLEOTIDE SEQUENCE</scope>
    <source>
        <strain evidence="15">MT3330</strain>
    </source>
</reference>
<dbReference type="SUPFAM" id="SSF55060">
    <property type="entry name" value="GHMP Kinase, C-terminal domain"/>
    <property type="match status" value="1"/>
</dbReference>
<dbReference type="FunFam" id="3.30.230.10:FF:000017">
    <property type="entry name" value="Galactokinase"/>
    <property type="match status" value="1"/>
</dbReference>
<dbReference type="PROSITE" id="PS00106">
    <property type="entry name" value="GALACTOKINASE"/>
    <property type="match status" value="1"/>
</dbReference>
<dbReference type="GO" id="GO:0046872">
    <property type="term" value="F:metal ion binding"/>
    <property type="evidence" value="ECO:0007669"/>
    <property type="project" value="UniProtKB-KW"/>
</dbReference>
<dbReference type="NCBIfam" id="TIGR00131">
    <property type="entry name" value="gal_kin"/>
    <property type="match status" value="1"/>
</dbReference>
<dbReference type="InterPro" id="IPR000705">
    <property type="entry name" value="Galactokinase"/>
</dbReference>
<dbReference type="PRINTS" id="PR00959">
    <property type="entry name" value="MEVGALKINASE"/>
</dbReference>
<dbReference type="InterPro" id="IPR013750">
    <property type="entry name" value="GHMP_kinase_C_dom"/>
</dbReference>